<dbReference type="InterPro" id="IPR024072">
    <property type="entry name" value="DHFR-like_dom_sf"/>
</dbReference>
<dbReference type="InterPro" id="IPR002734">
    <property type="entry name" value="RibDG_C"/>
</dbReference>
<sequence length="207" mass="22615">MFNLAQPGGKPCGKVPMSGKIIVTQYMSLDGVIEDPVGMEDSGLGDWTGPFTRGPEGDAFKHEELMSAQAMIYGRKTYDGFAAVWPTVDDEAGYARRMNSLPKYLASTTIGKPEWNNTSLLSGDLADATRDLKEKQDGDILIFGSASVVHALMPHGLIDEFRLMVYPTVLGRGIRLFPDGTATMLGLAECRTFNDGIVLLRYETNKN</sequence>
<gene>
    <name evidence="2" type="ORF">NA2_19366</name>
</gene>
<dbReference type="PATRIC" id="fig|391937.3.peg.3977"/>
<dbReference type="PANTHER" id="PTHR38011:SF11">
    <property type="entry name" value="2,5-DIAMINO-6-RIBOSYLAMINO-4(3H)-PYRIMIDINONE 5'-PHOSPHATE REDUCTASE"/>
    <property type="match status" value="1"/>
</dbReference>
<dbReference type="Gene3D" id="3.40.430.10">
    <property type="entry name" value="Dihydrofolate Reductase, subunit A"/>
    <property type="match status" value="1"/>
</dbReference>
<evidence type="ECO:0000259" key="1">
    <source>
        <dbReference type="Pfam" id="PF01872"/>
    </source>
</evidence>
<proteinExistence type="predicted"/>
<dbReference type="Pfam" id="PF01872">
    <property type="entry name" value="RibD_C"/>
    <property type="match status" value="1"/>
</dbReference>
<dbReference type="GO" id="GO:0009231">
    <property type="term" value="P:riboflavin biosynthetic process"/>
    <property type="evidence" value="ECO:0007669"/>
    <property type="project" value="InterPro"/>
</dbReference>
<accession>K2M8D4</accession>
<name>K2M8D4_9HYPH</name>
<organism evidence="2 3">
    <name type="scientific">Nitratireductor pacificus pht-3B</name>
    <dbReference type="NCBI Taxonomy" id="391937"/>
    <lineage>
        <taxon>Bacteria</taxon>
        <taxon>Pseudomonadati</taxon>
        <taxon>Pseudomonadota</taxon>
        <taxon>Alphaproteobacteria</taxon>
        <taxon>Hyphomicrobiales</taxon>
        <taxon>Phyllobacteriaceae</taxon>
        <taxon>Nitratireductor</taxon>
    </lineage>
</organism>
<dbReference type="EMBL" id="AMRM01000028">
    <property type="protein sequence ID" value="EKF17200.1"/>
    <property type="molecule type" value="Genomic_DNA"/>
</dbReference>
<dbReference type="SUPFAM" id="SSF53597">
    <property type="entry name" value="Dihydrofolate reductase-like"/>
    <property type="match status" value="1"/>
</dbReference>
<dbReference type="STRING" id="391937.NA2_19366"/>
<dbReference type="eggNOG" id="COG0262">
    <property type="taxonomic scope" value="Bacteria"/>
</dbReference>
<feature type="domain" description="Bacterial bifunctional deaminase-reductase C-terminal" evidence="1">
    <location>
        <begin position="20"/>
        <end position="199"/>
    </location>
</feature>
<evidence type="ECO:0000313" key="2">
    <source>
        <dbReference type="EMBL" id="EKF17200.1"/>
    </source>
</evidence>
<protein>
    <submittedName>
        <fullName evidence="2">Bifunctional deaminase-reductase domain-containing protein</fullName>
    </submittedName>
</protein>
<comment type="caution">
    <text evidence="2">The sequence shown here is derived from an EMBL/GenBank/DDBJ whole genome shotgun (WGS) entry which is preliminary data.</text>
</comment>
<evidence type="ECO:0000313" key="3">
    <source>
        <dbReference type="Proteomes" id="UP000006786"/>
    </source>
</evidence>
<dbReference type="Proteomes" id="UP000006786">
    <property type="component" value="Unassembled WGS sequence"/>
</dbReference>
<keyword evidence="3" id="KW-1185">Reference proteome</keyword>
<dbReference type="InterPro" id="IPR050765">
    <property type="entry name" value="Riboflavin_Biosynth_HTPR"/>
</dbReference>
<dbReference type="GO" id="GO:0008703">
    <property type="term" value="F:5-amino-6-(5-phosphoribosylamino)uracil reductase activity"/>
    <property type="evidence" value="ECO:0007669"/>
    <property type="project" value="InterPro"/>
</dbReference>
<reference evidence="2 3" key="1">
    <citation type="journal article" date="2012" name="J. Bacteriol.">
        <title>Genome Sequence of Nitratireductor pacificus Type Strain pht-3B.</title>
        <authorList>
            <person name="Lai Q."/>
            <person name="Li G."/>
            <person name="Shao Z."/>
        </authorList>
    </citation>
    <scope>NUCLEOTIDE SEQUENCE [LARGE SCALE GENOMIC DNA]</scope>
    <source>
        <strain evidence="3">pht-3B</strain>
    </source>
</reference>
<dbReference type="PANTHER" id="PTHR38011">
    <property type="entry name" value="DIHYDROFOLATE REDUCTASE FAMILY PROTEIN (AFU_ORTHOLOGUE AFUA_8G06820)"/>
    <property type="match status" value="1"/>
</dbReference>
<dbReference type="AlphaFoldDB" id="K2M8D4"/>